<gene>
    <name evidence="3" type="ORF">HNP60_000981</name>
</gene>
<feature type="region of interest" description="Disordered" evidence="1">
    <location>
        <begin position="30"/>
        <end position="59"/>
    </location>
</feature>
<proteinExistence type="predicted"/>
<reference evidence="3 4" key="1">
    <citation type="submission" date="2020-08" db="EMBL/GenBank/DDBJ databases">
        <title>Exploring microbial biodiversity for novel pathways involved in the catabolism of aromatic compounds derived from lignin.</title>
        <authorList>
            <person name="Elkins J."/>
        </authorList>
    </citation>
    <scope>NUCLEOTIDE SEQUENCE [LARGE SCALE GENOMIC DNA]</scope>
    <source>
        <strain evidence="3 4">B1D3A</strain>
    </source>
</reference>
<dbReference type="Proteomes" id="UP001138540">
    <property type="component" value="Unassembled WGS sequence"/>
</dbReference>
<name>A0ABR6NCK4_9SPHN</name>
<feature type="domain" description="Anti-sigma factor NepR" evidence="2">
    <location>
        <begin position="57"/>
        <end position="89"/>
    </location>
</feature>
<keyword evidence="4" id="KW-1185">Reference proteome</keyword>
<sequence>MGRIAAQAFEFDKIEAFCQTVESHLDIFPHEGARRAMSSKPDSPDGEPRTPKSGNKPVWADGLRRMYDEVVDEKLPDEFIDLLKRLDQSSERS</sequence>
<protein>
    <recommendedName>
        <fullName evidence="2">Anti-sigma factor NepR domain-containing protein</fullName>
    </recommendedName>
</protein>
<dbReference type="InterPro" id="IPR041649">
    <property type="entry name" value="NepR"/>
</dbReference>
<organism evidence="3 4">
    <name type="scientific">Sphingobium lignivorans</name>
    <dbReference type="NCBI Taxonomy" id="2735886"/>
    <lineage>
        <taxon>Bacteria</taxon>
        <taxon>Pseudomonadati</taxon>
        <taxon>Pseudomonadota</taxon>
        <taxon>Alphaproteobacteria</taxon>
        <taxon>Sphingomonadales</taxon>
        <taxon>Sphingomonadaceae</taxon>
        <taxon>Sphingobium</taxon>
    </lineage>
</organism>
<dbReference type="RefSeq" id="WP_338056691.1">
    <property type="nucleotide sequence ID" value="NZ_JACHKA010000001.1"/>
</dbReference>
<evidence type="ECO:0000313" key="3">
    <source>
        <dbReference type="EMBL" id="MBB5985007.1"/>
    </source>
</evidence>
<comment type="caution">
    <text evidence="3">The sequence shown here is derived from an EMBL/GenBank/DDBJ whole genome shotgun (WGS) entry which is preliminary data.</text>
</comment>
<evidence type="ECO:0000256" key="1">
    <source>
        <dbReference type="SAM" id="MobiDB-lite"/>
    </source>
</evidence>
<dbReference type="EMBL" id="JACHKA010000001">
    <property type="protein sequence ID" value="MBB5985007.1"/>
    <property type="molecule type" value="Genomic_DNA"/>
</dbReference>
<evidence type="ECO:0000259" key="2">
    <source>
        <dbReference type="Pfam" id="PF18557"/>
    </source>
</evidence>
<evidence type="ECO:0000313" key="4">
    <source>
        <dbReference type="Proteomes" id="UP001138540"/>
    </source>
</evidence>
<accession>A0ABR6NCK4</accession>
<dbReference type="Pfam" id="PF18557">
    <property type="entry name" value="NepR"/>
    <property type="match status" value="1"/>
</dbReference>